<dbReference type="CDD" id="cd03426">
    <property type="entry name" value="NUDIX_CoAse_Nudt7"/>
    <property type="match status" value="1"/>
</dbReference>
<dbReference type="PANTHER" id="PTHR12992">
    <property type="entry name" value="NUDIX HYDROLASE"/>
    <property type="match status" value="1"/>
</dbReference>
<evidence type="ECO:0000256" key="1">
    <source>
        <dbReference type="SAM" id="Phobius"/>
    </source>
</evidence>
<dbReference type="InterPro" id="IPR000086">
    <property type="entry name" value="NUDIX_hydrolase_dom"/>
</dbReference>
<feature type="transmembrane region" description="Helical" evidence="1">
    <location>
        <begin position="403"/>
        <end position="423"/>
    </location>
</feature>
<dbReference type="STRING" id="913774.A0A0C3H6Y8"/>
<dbReference type="Proteomes" id="UP000054321">
    <property type="component" value="Unassembled WGS sequence"/>
</dbReference>
<dbReference type="PROSITE" id="PS51462">
    <property type="entry name" value="NUDIX"/>
    <property type="match status" value="1"/>
</dbReference>
<dbReference type="InterPro" id="IPR045121">
    <property type="entry name" value="CoAse"/>
</dbReference>
<dbReference type="EMBL" id="KN832881">
    <property type="protein sequence ID" value="KIM98151.1"/>
    <property type="molecule type" value="Genomic_DNA"/>
</dbReference>
<keyword evidence="1" id="KW-0812">Transmembrane</keyword>
<dbReference type="InterPro" id="IPR015797">
    <property type="entry name" value="NUDIX_hydrolase-like_dom_sf"/>
</dbReference>
<organism evidence="3 4">
    <name type="scientific">Oidiodendron maius (strain Zn)</name>
    <dbReference type="NCBI Taxonomy" id="913774"/>
    <lineage>
        <taxon>Eukaryota</taxon>
        <taxon>Fungi</taxon>
        <taxon>Dikarya</taxon>
        <taxon>Ascomycota</taxon>
        <taxon>Pezizomycotina</taxon>
        <taxon>Leotiomycetes</taxon>
        <taxon>Leotiomycetes incertae sedis</taxon>
        <taxon>Myxotrichaceae</taxon>
        <taxon>Oidiodendron</taxon>
    </lineage>
</organism>
<dbReference type="OrthoDB" id="77989at2759"/>
<dbReference type="PANTHER" id="PTHR12992:SF44">
    <property type="entry name" value="NUDIX HYDROLASE DOMAIN-CONTAINING PROTEIN"/>
    <property type="match status" value="1"/>
</dbReference>
<dbReference type="GO" id="GO:0010945">
    <property type="term" value="F:coenzyme A diphosphatase activity"/>
    <property type="evidence" value="ECO:0007669"/>
    <property type="project" value="InterPro"/>
</dbReference>
<sequence>MSQVGDVKGLSNYLCKALIDRAQNPYPHVPNPEGCKKRASVALVLRIRPNYNDWSSSSDSVSLDANQPVADQLAAFFAHEWVQNGDPEVGFIKRAARVGDRWTSHVALPGGRRDPEDEDDKAAAVRETSEEIGLDISSSDVLYVGNLPERVVTTSFGRVPIMVLCPFIFLLTKSDVPPLKLQPTEVASMHWVPLRVLLSPSVRTYEYVDTTERFARQGGFMLRYLVLFILGKMRFSAVRLIPSESVYCASTEEFFPTEDVDKTVKPSFIRRLYKWSLGDGPNLSHTKPLLLWGLTLGILADLLDRLPPHNAVQLWSYPTFTTWDAQLIINILTADLKKRNRSRLLAGNQTAVDNQTEAAVQYDNDAQSVRSVRDNVESNTENIFRSYAVGIMLDGYYDKLRTAARITVVTRVVASLTVLAYIVRRFKR</sequence>
<feature type="domain" description="Nudix hydrolase" evidence="2">
    <location>
        <begin position="68"/>
        <end position="215"/>
    </location>
</feature>
<reference evidence="3 4" key="1">
    <citation type="submission" date="2014-04" db="EMBL/GenBank/DDBJ databases">
        <authorList>
            <consortium name="DOE Joint Genome Institute"/>
            <person name="Kuo A."/>
            <person name="Martino E."/>
            <person name="Perotto S."/>
            <person name="Kohler A."/>
            <person name="Nagy L.G."/>
            <person name="Floudas D."/>
            <person name="Copeland A."/>
            <person name="Barry K.W."/>
            <person name="Cichocki N."/>
            <person name="Veneault-Fourrey C."/>
            <person name="LaButti K."/>
            <person name="Lindquist E.A."/>
            <person name="Lipzen A."/>
            <person name="Lundell T."/>
            <person name="Morin E."/>
            <person name="Murat C."/>
            <person name="Sun H."/>
            <person name="Tunlid A."/>
            <person name="Henrissat B."/>
            <person name="Grigoriev I.V."/>
            <person name="Hibbett D.S."/>
            <person name="Martin F."/>
            <person name="Nordberg H.P."/>
            <person name="Cantor M.N."/>
            <person name="Hua S.X."/>
        </authorList>
    </citation>
    <scope>NUCLEOTIDE SEQUENCE [LARGE SCALE GENOMIC DNA]</scope>
    <source>
        <strain evidence="3 4">Zn</strain>
    </source>
</reference>
<evidence type="ECO:0000313" key="3">
    <source>
        <dbReference type="EMBL" id="KIM98151.1"/>
    </source>
</evidence>
<keyword evidence="1" id="KW-0472">Membrane</keyword>
<dbReference type="AlphaFoldDB" id="A0A0C3H6Y8"/>
<dbReference type="SUPFAM" id="SSF55811">
    <property type="entry name" value="Nudix"/>
    <property type="match status" value="1"/>
</dbReference>
<dbReference type="Pfam" id="PF00293">
    <property type="entry name" value="NUDIX"/>
    <property type="match status" value="1"/>
</dbReference>
<protein>
    <recommendedName>
        <fullName evidence="2">Nudix hydrolase domain-containing protein</fullName>
    </recommendedName>
</protein>
<evidence type="ECO:0000259" key="2">
    <source>
        <dbReference type="PROSITE" id="PS51462"/>
    </source>
</evidence>
<dbReference type="HOGENOM" id="CLU_034301_0_0_1"/>
<keyword evidence="1" id="KW-1133">Transmembrane helix</keyword>
<proteinExistence type="predicted"/>
<dbReference type="Gene3D" id="3.90.79.10">
    <property type="entry name" value="Nucleoside Triphosphate Pyrophosphohydrolase"/>
    <property type="match status" value="1"/>
</dbReference>
<accession>A0A0C3H6Y8</accession>
<name>A0A0C3H6Y8_OIDMZ</name>
<evidence type="ECO:0000313" key="4">
    <source>
        <dbReference type="Proteomes" id="UP000054321"/>
    </source>
</evidence>
<gene>
    <name evidence="3" type="ORF">OIDMADRAFT_168727</name>
</gene>
<dbReference type="InParanoid" id="A0A0C3H6Y8"/>
<reference evidence="4" key="2">
    <citation type="submission" date="2015-01" db="EMBL/GenBank/DDBJ databases">
        <title>Evolutionary Origins and Diversification of the Mycorrhizal Mutualists.</title>
        <authorList>
            <consortium name="DOE Joint Genome Institute"/>
            <consortium name="Mycorrhizal Genomics Consortium"/>
            <person name="Kohler A."/>
            <person name="Kuo A."/>
            <person name="Nagy L.G."/>
            <person name="Floudas D."/>
            <person name="Copeland A."/>
            <person name="Barry K.W."/>
            <person name="Cichocki N."/>
            <person name="Veneault-Fourrey C."/>
            <person name="LaButti K."/>
            <person name="Lindquist E.A."/>
            <person name="Lipzen A."/>
            <person name="Lundell T."/>
            <person name="Morin E."/>
            <person name="Murat C."/>
            <person name="Riley R."/>
            <person name="Ohm R."/>
            <person name="Sun H."/>
            <person name="Tunlid A."/>
            <person name="Henrissat B."/>
            <person name="Grigoriev I.V."/>
            <person name="Hibbett D.S."/>
            <person name="Martin F."/>
        </authorList>
    </citation>
    <scope>NUCLEOTIDE SEQUENCE [LARGE SCALE GENOMIC DNA]</scope>
    <source>
        <strain evidence="4">Zn</strain>
    </source>
</reference>
<keyword evidence="4" id="KW-1185">Reference proteome</keyword>